<comment type="caution">
    <text evidence="1">The sequence shown here is derived from an EMBL/GenBank/DDBJ whole genome shotgun (WGS) entry which is preliminary data.</text>
</comment>
<keyword evidence="2" id="KW-1185">Reference proteome</keyword>
<name>A0ACC0CX91_9PEZI</name>
<proteinExistence type="predicted"/>
<dbReference type="EMBL" id="MU394331">
    <property type="protein sequence ID" value="KAI6084920.1"/>
    <property type="molecule type" value="Genomic_DNA"/>
</dbReference>
<reference evidence="1 2" key="1">
    <citation type="journal article" date="2022" name="New Phytol.">
        <title>Ecological generalism drives hyperdiversity of secondary metabolite gene clusters in xylarialean endophytes.</title>
        <authorList>
            <person name="Franco M.E.E."/>
            <person name="Wisecaver J.H."/>
            <person name="Arnold A.E."/>
            <person name="Ju Y.M."/>
            <person name="Slot J.C."/>
            <person name="Ahrendt S."/>
            <person name="Moore L.P."/>
            <person name="Eastman K.E."/>
            <person name="Scott K."/>
            <person name="Konkel Z."/>
            <person name="Mondo S.J."/>
            <person name="Kuo A."/>
            <person name="Hayes R.D."/>
            <person name="Haridas S."/>
            <person name="Andreopoulos B."/>
            <person name="Riley R."/>
            <person name="LaButti K."/>
            <person name="Pangilinan J."/>
            <person name="Lipzen A."/>
            <person name="Amirebrahimi M."/>
            <person name="Yan J."/>
            <person name="Adam C."/>
            <person name="Keymanesh K."/>
            <person name="Ng V."/>
            <person name="Louie K."/>
            <person name="Northen T."/>
            <person name="Drula E."/>
            <person name="Henrissat B."/>
            <person name="Hsieh H.M."/>
            <person name="Youens-Clark K."/>
            <person name="Lutzoni F."/>
            <person name="Miadlikowska J."/>
            <person name="Eastwood D.C."/>
            <person name="Hamelin R.C."/>
            <person name="Grigoriev I.V."/>
            <person name="U'Ren J.M."/>
        </authorList>
    </citation>
    <scope>NUCLEOTIDE SEQUENCE [LARGE SCALE GENOMIC DNA]</scope>
    <source>
        <strain evidence="1 2">ER1909</strain>
    </source>
</reference>
<evidence type="ECO:0000313" key="2">
    <source>
        <dbReference type="Proteomes" id="UP001497680"/>
    </source>
</evidence>
<evidence type="ECO:0000313" key="1">
    <source>
        <dbReference type="EMBL" id="KAI6084920.1"/>
    </source>
</evidence>
<protein>
    <submittedName>
        <fullName evidence="1">Uncharacterized protein</fullName>
    </submittedName>
</protein>
<gene>
    <name evidence="1" type="ORF">F4821DRAFT_279742</name>
</gene>
<sequence length="194" mass="22936">MDMNKGARGVTTSLDMWVAFFHQIGPRLGARIQSLELFYIYPYGGTFDNETNDNERKANKSWTQLFENLSHAEVNPKDLILAFSSLRPFVDGHHSSFRIPAPVFKGLSYCFKKIQRFHVNGRIDPLWMYYLRRRYGFIVKRFRSVHSVMPYYSVWGNWEFWELINPEFFDPTMDLQHFSPSGLIEGIYDRDITN</sequence>
<dbReference type="Proteomes" id="UP001497680">
    <property type="component" value="Unassembled WGS sequence"/>
</dbReference>
<organism evidence="1 2">
    <name type="scientific">Hypoxylon rubiginosum</name>
    <dbReference type="NCBI Taxonomy" id="110542"/>
    <lineage>
        <taxon>Eukaryota</taxon>
        <taxon>Fungi</taxon>
        <taxon>Dikarya</taxon>
        <taxon>Ascomycota</taxon>
        <taxon>Pezizomycotina</taxon>
        <taxon>Sordariomycetes</taxon>
        <taxon>Xylariomycetidae</taxon>
        <taxon>Xylariales</taxon>
        <taxon>Hypoxylaceae</taxon>
        <taxon>Hypoxylon</taxon>
    </lineage>
</organism>
<accession>A0ACC0CX91</accession>